<feature type="coiled-coil region" evidence="6">
    <location>
        <begin position="319"/>
        <end position="359"/>
    </location>
</feature>
<keyword evidence="10" id="KW-1185">Reference proteome</keyword>
<feature type="region of interest" description="Disordered" evidence="7">
    <location>
        <begin position="374"/>
        <end position="406"/>
    </location>
</feature>
<feature type="region of interest" description="Disordered" evidence="7">
    <location>
        <begin position="193"/>
        <end position="260"/>
    </location>
</feature>
<comment type="similarity">
    <text evidence="2">Belongs to the TPX2 family.</text>
</comment>
<evidence type="ECO:0000256" key="6">
    <source>
        <dbReference type="SAM" id="Coils"/>
    </source>
</evidence>
<comment type="subcellular location">
    <subcellularLocation>
        <location evidence="1">Cytoplasm</location>
        <location evidence="1">Cytoskeleton</location>
    </subcellularLocation>
</comment>
<evidence type="ECO:0000256" key="5">
    <source>
        <dbReference type="ARBA" id="ARBA00023212"/>
    </source>
</evidence>
<dbReference type="InterPro" id="IPR044806">
    <property type="entry name" value="WVD2/WDL1-4"/>
</dbReference>
<dbReference type="AlphaFoldDB" id="A0AAV8TRD4"/>
<dbReference type="Proteomes" id="UP001159364">
    <property type="component" value="Linkage Group LG03"/>
</dbReference>
<dbReference type="GO" id="GO:0008017">
    <property type="term" value="F:microtubule binding"/>
    <property type="evidence" value="ECO:0007669"/>
    <property type="project" value="InterPro"/>
</dbReference>
<feature type="compositionally biased region" description="Basic and acidic residues" evidence="7">
    <location>
        <begin position="207"/>
        <end position="223"/>
    </location>
</feature>
<feature type="domain" description="TPX2 C-terminal" evidence="8">
    <location>
        <begin position="314"/>
        <end position="380"/>
    </location>
</feature>
<keyword evidence="4" id="KW-0493">Microtubule</keyword>
<dbReference type="InterPro" id="IPR027329">
    <property type="entry name" value="TPX2_C"/>
</dbReference>
<evidence type="ECO:0000256" key="3">
    <source>
        <dbReference type="ARBA" id="ARBA00022490"/>
    </source>
</evidence>
<evidence type="ECO:0000313" key="10">
    <source>
        <dbReference type="Proteomes" id="UP001159364"/>
    </source>
</evidence>
<feature type="compositionally biased region" description="Polar residues" evidence="7">
    <location>
        <begin position="194"/>
        <end position="206"/>
    </location>
</feature>
<organism evidence="9 10">
    <name type="scientific">Erythroxylum novogranatense</name>
    <dbReference type="NCBI Taxonomy" id="1862640"/>
    <lineage>
        <taxon>Eukaryota</taxon>
        <taxon>Viridiplantae</taxon>
        <taxon>Streptophyta</taxon>
        <taxon>Embryophyta</taxon>
        <taxon>Tracheophyta</taxon>
        <taxon>Spermatophyta</taxon>
        <taxon>Magnoliopsida</taxon>
        <taxon>eudicotyledons</taxon>
        <taxon>Gunneridae</taxon>
        <taxon>Pentapetalae</taxon>
        <taxon>rosids</taxon>
        <taxon>fabids</taxon>
        <taxon>Malpighiales</taxon>
        <taxon>Erythroxylaceae</taxon>
        <taxon>Erythroxylum</taxon>
    </lineage>
</organism>
<dbReference type="GO" id="GO:0005874">
    <property type="term" value="C:microtubule"/>
    <property type="evidence" value="ECO:0007669"/>
    <property type="project" value="UniProtKB-KW"/>
</dbReference>
<evidence type="ECO:0000313" key="9">
    <source>
        <dbReference type="EMBL" id="KAJ8769273.1"/>
    </source>
</evidence>
<dbReference type="GO" id="GO:0000226">
    <property type="term" value="P:microtubule cytoskeleton organization"/>
    <property type="evidence" value="ECO:0007669"/>
    <property type="project" value="InterPro"/>
</dbReference>
<dbReference type="EMBL" id="JAIWQS010000003">
    <property type="protein sequence ID" value="KAJ8769273.1"/>
    <property type="molecule type" value="Genomic_DNA"/>
</dbReference>
<evidence type="ECO:0000259" key="8">
    <source>
        <dbReference type="Pfam" id="PF06886"/>
    </source>
</evidence>
<evidence type="ECO:0000256" key="4">
    <source>
        <dbReference type="ARBA" id="ARBA00022701"/>
    </source>
</evidence>
<proteinExistence type="inferred from homology"/>
<keyword evidence="6" id="KW-0175">Coiled coil</keyword>
<evidence type="ECO:0000256" key="7">
    <source>
        <dbReference type="SAM" id="MobiDB-lite"/>
    </source>
</evidence>
<evidence type="ECO:0000256" key="2">
    <source>
        <dbReference type="ARBA" id="ARBA00005885"/>
    </source>
</evidence>
<keyword evidence="5" id="KW-0206">Cytoskeleton</keyword>
<reference evidence="9 10" key="1">
    <citation type="submission" date="2021-09" db="EMBL/GenBank/DDBJ databases">
        <title>Genomic insights and catalytic innovation underlie evolution of tropane alkaloids biosynthesis.</title>
        <authorList>
            <person name="Wang Y.-J."/>
            <person name="Tian T."/>
            <person name="Huang J.-P."/>
            <person name="Huang S.-X."/>
        </authorList>
    </citation>
    <scope>NUCLEOTIDE SEQUENCE [LARGE SCALE GENOMIC DNA]</scope>
    <source>
        <strain evidence="9">KIB-2018</strain>
        <tissue evidence="9">Leaf</tissue>
    </source>
</reference>
<feature type="region of interest" description="Disordered" evidence="7">
    <location>
        <begin position="468"/>
        <end position="497"/>
    </location>
</feature>
<comment type="caution">
    <text evidence="9">The sequence shown here is derived from an EMBL/GenBank/DDBJ whole genome shotgun (WGS) entry which is preliminary data.</text>
</comment>
<dbReference type="PANTHER" id="PTHR46372">
    <property type="entry name" value="PROTEIN WVD2-LIKE 3"/>
    <property type="match status" value="1"/>
</dbReference>
<name>A0AAV8TRD4_9ROSI</name>
<dbReference type="PANTHER" id="PTHR46372:SF2">
    <property type="entry name" value="PROTEIN WVD2-LIKE 3"/>
    <property type="match status" value="1"/>
</dbReference>
<protein>
    <recommendedName>
        <fullName evidence="8">TPX2 C-terminal domain-containing protein</fullName>
    </recommendedName>
</protein>
<keyword evidence="3" id="KW-0963">Cytoplasm</keyword>
<evidence type="ECO:0000256" key="1">
    <source>
        <dbReference type="ARBA" id="ARBA00004245"/>
    </source>
</evidence>
<dbReference type="Pfam" id="PF06886">
    <property type="entry name" value="TPX2"/>
    <property type="match status" value="1"/>
</dbReference>
<gene>
    <name evidence="9" type="ORF">K2173_002202</name>
</gene>
<accession>A0AAV8TRD4</accession>
<sequence length="525" mass="58746">MICLKIWVRDKKKIESMKVEALLNVINPYWTMKTMKILIIALRERSDYLNEGQGRTHFDESPYDSEYHIESEVVKSEIENSGGLASESQVEDDLHNAHVFAEGSVEDVMPEEAGQIETRCDELHLSNAEHEIVIKEIINGGVPPVVGSCSPIVQMKKNEIAGETDNVLPQNDLCPKLKAAKESTSIRCRFKSPVNASQAHKSTNNHVLKEAAKTKYGRERESPGRANMGKQSPKPAVPTKHSHHRTPRREDSESCKIRLNLGNRSEREAISNKVVENQLSGLRKVEPGARHSTNRLQQNVTLAKSDTRPSAAAFHFKCNERAERRKEFYTKLEEKLHAKEEEMNRIQTKNQENAGAEIKQLRKSLKFKATPMPAFYHNGSNRNKGVMSKANQDKGEHKSKSPGNAATRISQVHGNSAEENDLPQSSHCIPIEPSEGLSIPKNRNSHYVEVTKHGAIEKHGEKMEETTLRRHGVSEHGKLSKDQRALERPKVGNRRHSSEMVRKIMKGVGIGNSSGLGHLTVGVAS</sequence>